<dbReference type="Pfam" id="PF12698">
    <property type="entry name" value="ABC2_membrane_3"/>
    <property type="match status" value="1"/>
</dbReference>
<dbReference type="GO" id="GO:0140359">
    <property type="term" value="F:ABC-type transporter activity"/>
    <property type="evidence" value="ECO:0007669"/>
    <property type="project" value="InterPro"/>
</dbReference>
<feature type="transmembrane region" description="Helical" evidence="5">
    <location>
        <begin position="90"/>
        <end position="119"/>
    </location>
</feature>
<dbReference type="AlphaFoldDB" id="A0A7W7VIR9"/>
<dbReference type="EMBL" id="JACHJQ010000009">
    <property type="protein sequence ID" value="MBB4911340.1"/>
    <property type="molecule type" value="Genomic_DNA"/>
</dbReference>
<evidence type="ECO:0000259" key="6">
    <source>
        <dbReference type="Pfam" id="PF12698"/>
    </source>
</evidence>
<keyword evidence="8" id="KW-1185">Reference proteome</keyword>
<sequence>MLQLSLVELRLLLRRRITAFSVVVVPVGLAALVLFGERPGSTAEWGRLLSTHVALLMMMSVFLVSVTVFTSRRQSRVLKRLRTTELSDAAVLGGVLLPVVAVGLAQTVAFLVFCIATGAPAPGDPAAVVAGVLLSVAVATAAGVATACLSRSVEATQVTGTPVLLAAVASTFLTSSNDPAVAALGLAMPIAGPADLVARGWSAGATVADVPVVPLDLASTVLWLAVAGFVFHRAFRWEPRA</sequence>
<evidence type="ECO:0000313" key="7">
    <source>
        <dbReference type="EMBL" id="MBB4911340.1"/>
    </source>
</evidence>
<dbReference type="InterPro" id="IPR013525">
    <property type="entry name" value="ABC2_TM"/>
</dbReference>
<reference evidence="7 8" key="1">
    <citation type="submission" date="2020-08" db="EMBL/GenBank/DDBJ databases">
        <title>Genomic Encyclopedia of Type Strains, Phase III (KMG-III): the genomes of soil and plant-associated and newly described type strains.</title>
        <authorList>
            <person name="Whitman W."/>
        </authorList>
    </citation>
    <scope>NUCLEOTIDE SEQUENCE [LARGE SCALE GENOMIC DNA]</scope>
    <source>
        <strain evidence="7 8">CECT 8960</strain>
    </source>
</reference>
<feature type="transmembrane region" description="Helical" evidence="5">
    <location>
        <begin position="17"/>
        <end position="36"/>
    </location>
</feature>
<evidence type="ECO:0000256" key="4">
    <source>
        <dbReference type="ARBA" id="ARBA00023136"/>
    </source>
</evidence>
<dbReference type="GO" id="GO:0016020">
    <property type="term" value="C:membrane"/>
    <property type="evidence" value="ECO:0007669"/>
    <property type="project" value="UniProtKB-SubCell"/>
</dbReference>
<evidence type="ECO:0000313" key="8">
    <source>
        <dbReference type="Proteomes" id="UP000520767"/>
    </source>
</evidence>
<gene>
    <name evidence="7" type="ORF">FHR82_007600</name>
</gene>
<keyword evidence="4 5" id="KW-0472">Membrane</keyword>
<dbReference type="RefSeq" id="WP_221464757.1">
    <property type="nucleotide sequence ID" value="NZ_JACHJQ010000009.1"/>
</dbReference>
<feature type="transmembrane region" description="Helical" evidence="5">
    <location>
        <begin position="48"/>
        <end position="69"/>
    </location>
</feature>
<feature type="domain" description="ABC-2 type transporter transmembrane" evidence="6">
    <location>
        <begin position="53"/>
        <end position="199"/>
    </location>
</feature>
<feature type="transmembrane region" description="Helical" evidence="5">
    <location>
        <begin position="125"/>
        <end position="150"/>
    </location>
</feature>
<name>A0A7W7VIR9_9PSEU</name>
<feature type="transmembrane region" description="Helical" evidence="5">
    <location>
        <begin position="162"/>
        <end position="192"/>
    </location>
</feature>
<keyword evidence="2 5" id="KW-0812">Transmembrane</keyword>
<keyword evidence="3 5" id="KW-1133">Transmembrane helix</keyword>
<comment type="caution">
    <text evidence="7">The sequence shown here is derived from an EMBL/GenBank/DDBJ whole genome shotgun (WGS) entry which is preliminary data.</text>
</comment>
<evidence type="ECO:0000256" key="1">
    <source>
        <dbReference type="ARBA" id="ARBA00004141"/>
    </source>
</evidence>
<feature type="transmembrane region" description="Helical" evidence="5">
    <location>
        <begin position="212"/>
        <end position="231"/>
    </location>
</feature>
<dbReference type="Proteomes" id="UP000520767">
    <property type="component" value="Unassembled WGS sequence"/>
</dbReference>
<evidence type="ECO:0000256" key="2">
    <source>
        <dbReference type="ARBA" id="ARBA00022692"/>
    </source>
</evidence>
<accession>A0A7W7VIR9</accession>
<organism evidence="7 8">
    <name type="scientific">Actinophytocola algeriensis</name>
    <dbReference type="NCBI Taxonomy" id="1768010"/>
    <lineage>
        <taxon>Bacteria</taxon>
        <taxon>Bacillati</taxon>
        <taxon>Actinomycetota</taxon>
        <taxon>Actinomycetes</taxon>
        <taxon>Pseudonocardiales</taxon>
        <taxon>Pseudonocardiaceae</taxon>
    </lineage>
</organism>
<evidence type="ECO:0000256" key="5">
    <source>
        <dbReference type="SAM" id="Phobius"/>
    </source>
</evidence>
<evidence type="ECO:0000256" key="3">
    <source>
        <dbReference type="ARBA" id="ARBA00022989"/>
    </source>
</evidence>
<proteinExistence type="predicted"/>
<comment type="subcellular location">
    <subcellularLocation>
        <location evidence="1">Membrane</location>
        <topology evidence="1">Multi-pass membrane protein</topology>
    </subcellularLocation>
</comment>
<protein>
    <submittedName>
        <fullName evidence="7">ABC-2 type transport system permease protein</fullName>
    </submittedName>
</protein>